<dbReference type="InterPro" id="IPR045732">
    <property type="entry name" value="DUF6086"/>
</dbReference>
<dbReference type="RefSeq" id="WP_344123071.1">
    <property type="nucleotide sequence ID" value="NZ_BAAABW010000031.1"/>
</dbReference>
<evidence type="ECO:0000313" key="2">
    <source>
        <dbReference type="Proteomes" id="UP001500063"/>
    </source>
</evidence>
<reference evidence="2" key="1">
    <citation type="journal article" date="2019" name="Int. J. Syst. Evol. Microbiol.">
        <title>The Global Catalogue of Microorganisms (GCM) 10K type strain sequencing project: providing services to taxonomists for standard genome sequencing and annotation.</title>
        <authorList>
            <consortium name="The Broad Institute Genomics Platform"/>
            <consortium name="The Broad Institute Genome Sequencing Center for Infectious Disease"/>
            <person name="Wu L."/>
            <person name="Ma J."/>
        </authorList>
    </citation>
    <scope>NUCLEOTIDE SEQUENCE [LARGE SCALE GENOMIC DNA]</scope>
    <source>
        <strain evidence="2">JCM 4565</strain>
    </source>
</reference>
<name>A0ABP3HN15_9ACTN</name>
<dbReference type="EMBL" id="BAAABW010000031">
    <property type="protein sequence ID" value="GAA0374713.1"/>
    <property type="molecule type" value="Genomic_DNA"/>
</dbReference>
<sequence>MSYMFELGDETIWSPTNRVGQLYIGMLRATADVLEQPTGLDAVSEDLYDIDLSAFSSLVRRMLSVRTESVHPYMWRLLDGVLPICVAMVERAGGTVIATTEEEAAYLAEVHAMDLPMAA</sequence>
<evidence type="ECO:0000313" key="1">
    <source>
        <dbReference type="EMBL" id="GAA0374713.1"/>
    </source>
</evidence>
<keyword evidence="2" id="KW-1185">Reference proteome</keyword>
<gene>
    <name evidence="1" type="ORF">GCM10010319_61590</name>
</gene>
<proteinExistence type="predicted"/>
<accession>A0ABP3HN15</accession>
<dbReference type="Proteomes" id="UP001500063">
    <property type="component" value="Unassembled WGS sequence"/>
</dbReference>
<protein>
    <submittedName>
        <fullName evidence="1">Uncharacterized protein</fullName>
    </submittedName>
</protein>
<comment type="caution">
    <text evidence="1">The sequence shown here is derived from an EMBL/GenBank/DDBJ whole genome shotgun (WGS) entry which is preliminary data.</text>
</comment>
<organism evidence="1 2">
    <name type="scientific">Streptomyces blastmyceticus</name>
    <dbReference type="NCBI Taxonomy" id="68180"/>
    <lineage>
        <taxon>Bacteria</taxon>
        <taxon>Bacillati</taxon>
        <taxon>Actinomycetota</taxon>
        <taxon>Actinomycetes</taxon>
        <taxon>Kitasatosporales</taxon>
        <taxon>Streptomycetaceae</taxon>
        <taxon>Streptomyces</taxon>
    </lineage>
</organism>
<dbReference type="Pfam" id="PF19564">
    <property type="entry name" value="DUF6086"/>
    <property type="match status" value="1"/>
</dbReference>